<dbReference type="PANTHER" id="PTHR43194:SF2">
    <property type="entry name" value="PEROXISOMAL MEMBRANE PROTEIN LPX1"/>
    <property type="match status" value="1"/>
</dbReference>
<dbReference type="InterPro" id="IPR022742">
    <property type="entry name" value="Hydrolase_4"/>
</dbReference>
<accession>A0ABP6RUY8</accession>
<sequence length="299" mass="31740">MADLTLTELGELPAGEHRLTVRACAAEDPAAPAVVLLPAMGVPASYYPPFLHELHERGCTVVSVDWRGQGTAPPRADRKIRFGYQDLVDDAAAVVDLVAREFPAAPRFLVGHSLGGQIALLLAAADPSRVRGVTLLASGSVWFRSFPGVQGWKNLVATQFVAAVSSLLGFWPGERLGFGGRQPAGIMADWARQGRTGRYRLGGSDFDYERALRELDVPLLTVSVEGDELAPASSVDHLAAKAVAAPRTRRHYSCEVAGAAKLGHYAWVYTSGVLADWITGWAAAATGTTRPGSAGADVR</sequence>
<dbReference type="InterPro" id="IPR050228">
    <property type="entry name" value="Carboxylesterase_BioH"/>
</dbReference>
<dbReference type="InterPro" id="IPR029058">
    <property type="entry name" value="AB_hydrolase_fold"/>
</dbReference>
<dbReference type="Gene3D" id="3.40.50.1820">
    <property type="entry name" value="alpha/beta hydrolase"/>
    <property type="match status" value="1"/>
</dbReference>
<organism evidence="2 3">
    <name type="scientific">Saccharopolyspora gregorii</name>
    <dbReference type="NCBI Taxonomy" id="33914"/>
    <lineage>
        <taxon>Bacteria</taxon>
        <taxon>Bacillati</taxon>
        <taxon>Actinomycetota</taxon>
        <taxon>Actinomycetes</taxon>
        <taxon>Pseudonocardiales</taxon>
        <taxon>Pseudonocardiaceae</taxon>
        <taxon>Saccharopolyspora</taxon>
    </lineage>
</organism>
<evidence type="ECO:0000313" key="3">
    <source>
        <dbReference type="Proteomes" id="UP001500483"/>
    </source>
</evidence>
<dbReference type="EMBL" id="BAAAYK010000038">
    <property type="protein sequence ID" value="GAA3361401.1"/>
    <property type="molecule type" value="Genomic_DNA"/>
</dbReference>
<evidence type="ECO:0000259" key="1">
    <source>
        <dbReference type="Pfam" id="PF12146"/>
    </source>
</evidence>
<dbReference type="RefSeq" id="WP_344929266.1">
    <property type="nucleotide sequence ID" value="NZ_BAAAYK010000038.1"/>
</dbReference>
<dbReference type="Proteomes" id="UP001500483">
    <property type="component" value="Unassembled WGS sequence"/>
</dbReference>
<reference evidence="3" key="1">
    <citation type="journal article" date="2019" name="Int. J. Syst. Evol. Microbiol.">
        <title>The Global Catalogue of Microorganisms (GCM) 10K type strain sequencing project: providing services to taxonomists for standard genome sequencing and annotation.</title>
        <authorList>
            <consortium name="The Broad Institute Genomics Platform"/>
            <consortium name="The Broad Institute Genome Sequencing Center for Infectious Disease"/>
            <person name="Wu L."/>
            <person name="Ma J."/>
        </authorList>
    </citation>
    <scope>NUCLEOTIDE SEQUENCE [LARGE SCALE GENOMIC DNA]</scope>
    <source>
        <strain evidence="3">JCM 9687</strain>
    </source>
</reference>
<comment type="caution">
    <text evidence="2">The sequence shown here is derived from an EMBL/GenBank/DDBJ whole genome shotgun (WGS) entry which is preliminary data.</text>
</comment>
<dbReference type="InterPro" id="IPR017208">
    <property type="entry name" value="UCP037442_abhydr"/>
</dbReference>
<protein>
    <recommendedName>
        <fullName evidence="1">Serine aminopeptidase S33 domain-containing protein</fullName>
    </recommendedName>
</protein>
<evidence type="ECO:0000313" key="2">
    <source>
        <dbReference type="EMBL" id="GAA3361401.1"/>
    </source>
</evidence>
<dbReference type="SUPFAM" id="SSF53474">
    <property type="entry name" value="alpha/beta-Hydrolases"/>
    <property type="match status" value="1"/>
</dbReference>
<gene>
    <name evidence="2" type="ORF">GCM10020366_45190</name>
</gene>
<keyword evidence="3" id="KW-1185">Reference proteome</keyword>
<dbReference type="PANTHER" id="PTHR43194">
    <property type="entry name" value="HYDROLASE ALPHA/BETA FOLD FAMILY"/>
    <property type="match status" value="1"/>
</dbReference>
<dbReference type="PIRSF" id="PIRSF037442">
    <property type="entry name" value="UCP037442_abhydr"/>
    <property type="match status" value="1"/>
</dbReference>
<dbReference type="Pfam" id="PF12146">
    <property type="entry name" value="Hydrolase_4"/>
    <property type="match status" value="1"/>
</dbReference>
<proteinExistence type="predicted"/>
<feature type="domain" description="Serine aminopeptidase S33" evidence="1">
    <location>
        <begin position="32"/>
        <end position="156"/>
    </location>
</feature>
<name>A0ABP6RUY8_9PSEU</name>